<evidence type="ECO:0000259" key="2">
    <source>
        <dbReference type="Pfam" id="PF20163"/>
    </source>
</evidence>
<dbReference type="AlphaFoldDB" id="A0AAE0NYX1"/>
<evidence type="ECO:0000256" key="1">
    <source>
        <dbReference type="SAM" id="Phobius"/>
    </source>
</evidence>
<sequence length="226" mass="24822">MVLKSCLVIFGIKAKGINGSFMLYEGPCESSRRLNLLLHLLLNAISTGIIASSHYFKQVLVSPTQPEIDKAQLHRLLAQHWRSLADELDASAASSFSGVLLLVATVCVLLKVTFYLAALMVLRGPSPIVTLDDAIESFLVSPDPSTENMVNILDKPSTANLAGGRSVTAAAPIDVPQTNPILYLSEPLNYLTLYLWTSFTRYLSLAEDWRAVSDSVTYCKDFRPHH</sequence>
<comment type="caution">
    <text evidence="3">The sequence shown here is derived from an EMBL/GenBank/DDBJ whole genome shotgun (WGS) entry which is preliminary data.</text>
</comment>
<dbReference type="InterPro" id="IPR046623">
    <property type="entry name" value="DUF6536"/>
</dbReference>
<dbReference type="PANTHER" id="PTHR35395:SF1">
    <property type="entry name" value="DUF6536 DOMAIN-CONTAINING PROTEIN"/>
    <property type="match status" value="1"/>
</dbReference>
<protein>
    <recommendedName>
        <fullName evidence="2">DUF6536 domain-containing protein</fullName>
    </recommendedName>
</protein>
<feature type="transmembrane region" description="Helical" evidence="1">
    <location>
        <begin position="99"/>
        <end position="122"/>
    </location>
</feature>
<accession>A0AAE0NYX1</accession>
<keyword evidence="1" id="KW-0472">Membrane</keyword>
<keyword evidence="1" id="KW-0812">Transmembrane</keyword>
<dbReference type="Pfam" id="PF20163">
    <property type="entry name" value="DUF6536"/>
    <property type="match status" value="1"/>
</dbReference>
<reference evidence="3" key="2">
    <citation type="submission" date="2023-06" db="EMBL/GenBank/DDBJ databases">
        <authorList>
            <consortium name="Lawrence Berkeley National Laboratory"/>
            <person name="Haridas S."/>
            <person name="Hensen N."/>
            <person name="Bonometti L."/>
            <person name="Westerberg I."/>
            <person name="Brannstrom I.O."/>
            <person name="Guillou S."/>
            <person name="Cros-Aarteil S."/>
            <person name="Calhoun S."/>
            <person name="Kuo A."/>
            <person name="Mondo S."/>
            <person name="Pangilinan J."/>
            <person name="Riley R."/>
            <person name="LaButti K."/>
            <person name="Andreopoulos B."/>
            <person name="Lipzen A."/>
            <person name="Chen C."/>
            <person name="Yanf M."/>
            <person name="Daum C."/>
            <person name="Ng V."/>
            <person name="Clum A."/>
            <person name="Steindorff A."/>
            <person name="Ohm R."/>
            <person name="Martin F."/>
            <person name="Silar P."/>
            <person name="Natvig D."/>
            <person name="Lalanne C."/>
            <person name="Gautier V."/>
            <person name="Ament-velasquez S.L."/>
            <person name="Kruys A."/>
            <person name="Hutchinson M.I."/>
            <person name="Powell A.J."/>
            <person name="Barry K."/>
            <person name="Miller A.N."/>
            <person name="Grigoriev I.V."/>
            <person name="Debuchy R."/>
            <person name="Gladieux P."/>
            <person name="Thoren M.H."/>
            <person name="Johannesson H."/>
        </authorList>
    </citation>
    <scope>NUCLEOTIDE SEQUENCE</scope>
    <source>
        <strain evidence="3">CBS 232.78</strain>
    </source>
</reference>
<name>A0AAE0NYX1_9PEZI</name>
<proteinExistence type="predicted"/>
<keyword evidence="1" id="KW-1133">Transmembrane helix</keyword>
<dbReference type="EMBL" id="JAULSW010000002">
    <property type="protein sequence ID" value="KAK3390109.1"/>
    <property type="molecule type" value="Genomic_DNA"/>
</dbReference>
<feature type="domain" description="DUF6536" evidence="2">
    <location>
        <begin position="6"/>
        <end position="72"/>
    </location>
</feature>
<gene>
    <name evidence="3" type="ORF">B0H63DRAFT_519344</name>
</gene>
<evidence type="ECO:0000313" key="3">
    <source>
        <dbReference type="EMBL" id="KAK3390109.1"/>
    </source>
</evidence>
<keyword evidence="4" id="KW-1185">Reference proteome</keyword>
<dbReference type="PANTHER" id="PTHR35395">
    <property type="entry name" value="DUF6536 DOMAIN-CONTAINING PROTEIN"/>
    <property type="match status" value="1"/>
</dbReference>
<reference evidence="3" key="1">
    <citation type="journal article" date="2023" name="Mol. Phylogenet. Evol.">
        <title>Genome-scale phylogeny and comparative genomics of the fungal order Sordariales.</title>
        <authorList>
            <person name="Hensen N."/>
            <person name="Bonometti L."/>
            <person name="Westerberg I."/>
            <person name="Brannstrom I.O."/>
            <person name="Guillou S."/>
            <person name="Cros-Aarteil S."/>
            <person name="Calhoun S."/>
            <person name="Haridas S."/>
            <person name="Kuo A."/>
            <person name="Mondo S."/>
            <person name="Pangilinan J."/>
            <person name="Riley R."/>
            <person name="LaButti K."/>
            <person name="Andreopoulos B."/>
            <person name="Lipzen A."/>
            <person name="Chen C."/>
            <person name="Yan M."/>
            <person name="Daum C."/>
            <person name="Ng V."/>
            <person name="Clum A."/>
            <person name="Steindorff A."/>
            <person name="Ohm R.A."/>
            <person name="Martin F."/>
            <person name="Silar P."/>
            <person name="Natvig D.O."/>
            <person name="Lalanne C."/>
            <person name="Gautier V."/>
            <person name="Ament-Velasquez S.L."/>
            <person name="Kruys A."/>
            <person name="Hutchinson M.I."/>
            <person name="Powell A.J."/>
            <person name="Barry K."/>
            <person name="Miller A.N."/>
            <person name="Grigoriev I.V."/>
            <person name="Debuchy R."/>
            <person name="Gladieux P."/>
            <person name="Hiltunen Thoren M."/>
            <person name="Johannesson H."/>
        </authorList>
    </citation>
    <scope>NUCLEOTIDE SEQUENCE</scope>
    <source>
        <strain evidence="3">CBS 232.78</strain>
    </source>
</reference>
<dbReference type="Proteomes" id="UP001285441">
    <property type="component" value="Unassembled WGS sequence"/>
</dbReference>
<evidence type="ECO:0000313" key="4">
    <source>
        <dbReference type="Proteomes" id="UP001285441"/>
    </source>
</evidence>
<organism evidence="3 4">
    <name type="scientific">Podospora didyma</name>
    <dbReference type="NCBI Taxonomy" id="330526"/>
    <lineage>
        <taxon>Eukaryota</taxon>
        <taxon>Fungi</taxon>
        <taxon>Dikarya</taxon>
        <taxon>Ascomycota</taxon>
        <taxon>Pezizomycotina</taxon>
        <taxon>Sordariomycetes</taxon>
        <taxon>Sordariomycetidae</taxon>
        <taxon>Sordariales</taxon>
        <taxon>Podosporaceae</taxon>
        <taxon>Podospora</taxon>
    </lineage>
</organism>